<dbReference type="GO" id="GO:0004674">
    <property type="term" value="F:protein serine/threonine kinase activity"/>
    <property type="evidence" value="ECO:0007669"/>
    <property type="project" value="UniProtKB-KW"/>
</dbReference>
<dbReference type="PROSITE" id="PS50011">
    <property type="entry name" value="PROTEIN_KINASE_DOM"/>
    <property type="match status" value="1"/>
</dbReference>
<keyword evidence="3" id="KW-0547">Nucleotide-binding</keyword>
<dbReference type="InterPro" id="IPR011009">
    <property type="entry name" value="Kinase-like_dom_sf"/>
</dbReference>
<dbReference type="PROSITE" id="PS51285">
    <property type="entry name" value="AGC_KINASE_CTER"/>
    <property type="match status" value="1"/>
</dbReference>
<keyword evidence="5" id="KW-0067">ATP-binding</keyword>
<dbReference type="GO" id="GO:0005524">
    <property type="term" value="F:ATP binding"/>
    <property type="evidence" value="ECO:0007669"/>
    <property type="project" value="UniProtKB-KW"/>
</dbReference>
<feature type="domain" description="Protein kinase" evidence="6">
    <location>
        <begin position="1"/>
        <end position="234"/>
    </location>
</feature>
<evidence type="ECO:0000259" key="7">
    <source>
        <dbReference type="PROSITE" id="PS51285"/>
    </source>
</evidence>
<dbReference type="Proteomes" id="UP000245383">
    <property type="component" value="Unassembled WGS sequence"/>
</dbReference>
<dbReference type="SUPFAM" id="SSF56112">
    <property type="entry name" value="Protein kinase-like (PK-like)"/>
    <property type="match status" value="1"/>
</dbReference>
<dbReference type="OrthoDB" id="63267at2759"/>
<dbReference type="EMBL" id="MBFR01000019">
    <property type="protein sequence ID" value="PVU97072.1"/>
    <property type="molecule type" value="Genomic_DNA"/>
</dbReference>
<comment type="caution">
    <text evidence="8">The sequence shown here is derived from an EMBL/GenBank/DDBJ whole genome shotgun (WGS) entry which is preliminary data.</text>
</comment>
<dbReference type="Gene3D" id="1.10.510.10">
    <property type="entry name" value="Transferase(Phosphotransferase) domain 1"/>
    <property type="match status" value="1"/>
</dbReference>
<proteinExistence type="predicted"/>
<evidence type="ECO:0000256" key="4">
    <source>
        <dbReference type="ARBA" id="ARBA00022777"/>
    </source>
</evidence>
<evidence type="ECO:0000256" key="5">
    <source>
        <dbReference type="ARBA" id="ARBA00022840"/>
    </source>
</evidence>
<dbReference type="SMART" id="SM00220">
    <property type="entry name" value="S_TKc"/>
    <property type="match status" value="1"/>
</dbReference>
<dbReference type="PANTHER" id="PTHR24351">
    <property type="entry name" value="RIBOSOMAL PROTEIN S6 KINASE"/>
    <property type="match status" value="1"/>
</dbReference>
<dbReference type="STRING" id="133385.A0A2T9YXK0"/>
<keyword evidence="1" id="KW-0723">Serine/threonine-protein kinase</keyword>
<dbReference type="InterPro" id="IPR000961">
    <property type="entry name" value="AGC-kinase_C"/>
</dbReference>
<sequence>MLLERPGDVKRVMAERYVLKKVINHPFLVALEYAFQTKTKLYFCLDYINGGELFYHLQLNTKFSENRARFYIAEIVSAIGYLHDLGIIYRDLKPENCLLDAQGHIKIVDFGLVKIFDTNTDDSNNKAQTFCGTPEYLAPEVILRKPYGKEIDWYCLGAILYEMIIGLPPFYSNNKVEIYNNIITQNLTFPTKNNQDTIGQLSKDFISRLMIKEPSLRLGHGASGTDDLKSHLYFYGISWEKIYNKEYHPPFVPKQSSIFELDNISPEFRNEPIPKSILNDGNVSLTLNNSYDNIKTLTNPECEVCKTTKTCQCFSNSLPQKKYMLKYSDKPNNNISNLKEQHTDNSKSSFAHSSSHLVDETVEAFRGFSFDSINR</sequence>
<dbReference type="Gene3D" id="3.30.200.20">
    <property type="entry name" value="Phosphorylase Kinase, domain 1"/>
    <property type="match status" value="1"/>
</dbReference>
<protein>
    <recommendedName>
        <fullName evidence="10">Protein kinase domain-containing protein</fullName>
    </recommendedName>
</protein>
<dbReference type="PROSITE" id="PS00108">
    <property type="entry name" value="PROTEIN_KINASE_ST"/>
    <property type="match status" value="1"/>
</dbReference>
<gene>
    <name evidence="8" type="ORF">BB561_000784</name>
</gene>
<evidence type="ECO:0000313" key="9">
    <source>
        <dbReference type="Proteomes" id="UP000245383"/>
    </source>
</evidence>
<evidence type="ECO:0000313" key="8">
    <source>
        <dbReference type="EMBL" id="PVU97072.1"/>
    </source>
</evidence>
<evidence type="ECO:0000256" key="2">
    <source>
        <dbReference type="ARBA" id="ARBA00022679"/>
    </source>
</evidence>
<dbReference type="AlphaFoldDB" id="A0A2T9YXK0"/>
<dbReference type="FunFam" id="1.10.510.10:FF:000008">
    <property type="entry name" value="Non-specific serine/threonine protein kinase"/>
    <property type="match status" value="1"/>
</dbReference>
<evidence type="ECO:0000259" key="6">
    <source>
        <dbReference type="PROSITE" id="PS50011"/>
    </source>
</evidence>
<evidence type="ECO:0000256" key="1">
    <source>
        <dbReference type="ARBA" id="ARBA00022527"/>
    </source>
</evidence>
<reference evidence="8 9" key="1">
    <citation type="journal article" date="2018" name="MBio">
        <title>Comparative Genomics Reveals the Core Gene Toolbox for the Fungus-Insect Symbiosis.</title>
        <authorList>
            <person name="Wang Y."/>
            <person name="Stata M."/>
            <person name="Wang W."/>
            <person name="Stajich J.E."/>
            <person name="White M.M."/>
            <person name="Moncalvo J.M."/>
        </authorList>
    </citation>
    <scope>NUCLEOTIDE SEQUENCE [LARGE SCALE GENOMIC DNA]</scope>
    <source>
        <strain evidence="8 9">SWE-8-4</strain>
    </source>
</reference>
<feature type="domain" description="AGC-kinase C-terminal" evidence="7">
    <location>
        <begin position="235"/>
        <end position="375"/>
    </location>
</feature>
<dbReference type="Pfam" id="PF00069">
    <property type="entry name" value="Pkinase"/>
    <property type="match status" value="1"/>
</dbReference>
<keyword evidence="9" id="KW-1185">Reference proteome</keyword>
<dbReference type="InterPro" id="IPR008271">
    <property type="entry name" value="Ser/Thr_kinase_AS"/>
</dbReference>
<keyword evidence="2" id="KW-0808">Transferase</keyword>
<dbReference type="InterPro" id="IPR000719">
    <property type="entry name" value="Prot_kinase_dom"/>
</dbReference>
<evidence type="ECO:0008006" key="10">
    <source>
        <dbReference type="Google" id="ProtNLM"/>
    </source>
</evidence>
<keyword evidence="4" id="KW-0418">Kinase</keyword>
<accession>A0A2T9YXK0</accession>
<evidence type="ECO:0000256" key="3">
    <source>
        <dbReference type="ARBA" id="ARBA00022741"/>
    </source>
</evidence>
<name>A0A2T9YXK0_9FUNG</name>
<organism evidence="8 9">
    <name type="scientific">Smittium simulii</name>
    <dbReference type="NCBI Taxonomy" id="133385"/>
    <lineage>
        <taxon>Eukaryota</taxon>
        <taxon>Fungi</taxon>
        <taxon>Fungi incertae sedis</taxon>
        <taxon>Zoopagomycota</taxon>
        <taxon>Kickxellomycotina</taxon>
        <taxon>Harpellomycetes</taxon>
        <taxon>Harpellales</taxon>
        <taxon>Legeriomycetaceae</taxon>
        <taxon>Smittium</taxon>
    </lineage>
</organism>